<organism evidence="2 3">
    <name type="scientific">Mytilus galloprovincialis</name>
    <name type="common">Mediterranean mussel</name>
    <dbReference type="NCBI Taxonomy" id="29158"/>
    <lineage>
        <taxon>Eukaryota</taxon>
        <taxon>Metazoa</taxon>
        <taxon>Spiralia</taxon>
        <taxon>Lophotrochozoa</taxon>
        <taxon>Mollusca</taxon>
        <taxon>Bivalvia</taxon>
        <taxon>Autobranchia</taxon>
        <taxon>Pteriomorphia</taxon>
        <taxon>Mytilida</taxon>
        <taxon>Mytiloidea</taxon>
        <taxon>Mytilidae</taxon>
        <taxon>Mytilinae</taxon>
        <taxon>Mytilus</taxon>
    </lineage>
</organism>
<protein>
    <submittedName>
        <fullName evidence="2">Uncharacterized protein</fullName>
    </submittedName>
</protein>
<dbReference type="Proteomes" id="UP000596742">
    <property type="component" value="Unassembled WGS sequence"/>
</dbReference>
<accession>A0A8B6HM70</accession>
<proteinExistence type="predicted"/>
<keyword evidence="3" id="KW-1185">Reference proteome</keyword>
<comment type="caution">
    <text evidence="2">The sequence shown here is derived from an EMBL/GenBank/DDBJ whole genome shotgun (WGS) entry which is preliminary data.</text>
</comment>
<feature type="compositionally biased region" description="Polar residues" evidence="1">
    <location>
        <begin position="20"/>
        <end position="29"/>
    </location>
</feature>
<reference evidence="2" key="1">
    <citation type="submission" date="2018-11" db="EMBL/GenBank/DDBJ databases">
        <authorList>
            <person name="Alioto T."/>
            <person name="Alioto T."/>
        </authorList>
    </citation>
    <scope>NUCLEOTIDE SEQUENCE</scope>
</reference>
<feature type="region of interest" description="Disordered" evidence="1">
    <location>
        <begin position="1"/>
        <end position="32"/>
    </location>
</feature>
<feature type="non-terminal residue" evidence="2">
    <location>
        <position position="1"/>
    </location>
</feature>
<evidence type="ECO:0000256" key="1">
    <source>
        <dbReference type="SAM" id="MobiDB-lite"/>
    </source>
</evidence>
<gene>
    <name evidence="2" type="ORF">MGAL_10B012396</name>
</gene>
<dbReference type="EMBL" id="UYJE01010291">
    <property type="protein sequence ID" value="VDI81800.1"/>
    <property type="molecule type" value="Genomic_DNA"/>
</dbReference>
<name>A0A8B6HM70_MYTGA</name>
<dbReference type="AlphaFoldDB" id="A0A8B6HM70"/>
<feature type="compositionally biased region" description="Basic residues" evidence="1">
    <location>
        <begin position="1"/>
        <end position="16"/>
    </location>
</feature>
<sequence length="57" mass="6288">TICTLKNKRKGSRRSKPNKDVSSGGTATESPAHRIVNLMDHRIGTCTILNHELNSNE</sequence>
<evidence type="ECO:0000313" key="3">
    <source>
        <dbReference type="Proteomes" id="UP000596742"/>
    </source>
</evidence>
<evidence type="ECO:0000313" key="2">
    <source>
        <dbReference type="EMBL" id="VDI81800.1"/>
    </source>
</evidence>
<feature type="non-terminal residue" evidence="2">
    <location>
        <position position="57"/>
    </location>
</feature>